<protein>
    <submittedName>
        <fullName evidence="2">Uncharacterized protein</fullName>
    </submittedName>
</protein>
<dbReference type="AlphaFoldDB" id="S8BZB5"/>
<gene>
    <name evidence="2" type="ORF">M569_17311</name>
</gene>
<dbReference type="Proteomes" id="UP000015453">
    <property type="component" value="Unassembled WGS sequence"/>
</dbReference>
<sequence>MTTTTTPGGLRWGYDVGGGGLSVSVVDLSVSDSEPTGATGRSFATESSSDGRRNFYNF</sequence>
<feature type="region of interest" description="Disordered" evidence="1">
    <location>
        <begin position="32"/>
        <end position="58"/>
    </location>
</feature>
<evidence type="ECO:0000313" key="3">
    <source>
        <dbReference type="Proteomes" id="UP000015453"/>
    </source>
</evidence>
<name>S8BZB5_9LAMI</name>
<comment type="caution">
    <text evidence="2">The sequence shown here is derived from an EMBL/GenBank/DDBJ whole genome shotgun (WGS) entry which is preliminary data.</text>
</comment>
<reference evidence="2 3" key="1">
    <citation type="journal article" date="2013" name="BMC Genomics">
        <title>The miniature genome of a carnivorous plant Genlisea aurea contains a low number of genes and short non-coding sequences.</title>
        <authorList>
            <person name="Leushkin E.V."/>
            <person name="Sutormin R.A."/>
            <person name="Nabieva E.R."/>
            <person name="Penin A.A."/>
            <person name="Kondrashov A.S."/>
            <person name="Logacheva M.D."/>
        </authorList>
    </citation>
    <scope>NUCLEOTIDE SEQUENCE [LARGE SCALE GENOMIC DNA]</scope>
</reference>
<proteinExistence type="predicted"/>
<feature type="compositionally biased region" description="Basic and acidic residues" evidence="1">
    <location>
        <begin position="49"/>
        <end position="58"/>
    </location>
</feature>
<keyword evidence="3" id="KW-1185">Reference proteome</keyword>
<evidence type="ECO:0000313" key="2">
    <source>
        <dbReference type="EMBL" id="EPS57506.1"/>
    </source>
</evidence>
<dbReference type="EMBL" id="AUSU01010156">
    <property type="protein sequence ID" value="EPS57506.1"/>
    <property type="molecule type" value="Genomic_DNA"/>
</dbReference>
<accession>S8BZB5</accession>
<evidence type="ECO:0000256" key="1">
    <source>
        <dbReference type="SAM" id="MobiDB-lite"/>
    </source>
</evidence>
<organism evidence="2 3">
    <name type="scientific">Genlisea aurea</name>
    <dbReference type="NCBI Taxonomy" id="192259"/>
    <lineage>
        <taxon>Eukaryota</taxon>
        <taxon>Viridiplantae</taxon>
        <taxon>Streptophyta</taxon>
        <taxon>Embryophyta</taxon>
        <taxon>Tracheophyta</taxon>
        <taxon>Spermatophyta</taxon>
        <taxon>Magnoliopsida</taxon>
        <taxon>eudicotyledons</taxon>
        <taxon>Gunneridae</taxon>
        <taxon>Pentapetalae</taxon>
        <taxon>asterids</taxon>
        <taxon>lamiids</taxon>
        <taxon>Lamiales</taxon>
        <taxon>Lentibulariaceae</taxon>
        <taxon>Genlisea</taxon>
    </lineage>
</organism>